<evidence type="ECO:0000313" key="6">
    <source>
        <dbReference type="EMBL" id="MDA3733190.1"/>
    </source>
</evidence>
<evidence type="ECO:0000256" key="1">
    <source>
        <dbReference type="ARBA" id="ARBA00018672"/>
    </source>
</evidence>
<dbReference type="Gene3D" id="3.40.50.2300">
    <property type="match status" value="1"/>
</dbReference>
<dbReference type="InterPro" id="IPR011006">
    <property type="entry name" value="CheY-like_superfamily"/>
</dbReference>
<name>A0AA42J279_9FIRM</name>
<dbReference type="PANTHER" id="PTHR37299">
    <property type="entry name" value="TRANSCRIPTIONAL REGULATOR-RELATED"/>
    <property type="match status" value="1"/>
</dbReference>
<proteinExistence type="predicted"/>
<reference evidence="6" key="1">
    <citation type="journal article" date="2023" name="Int. J. Syst. Evol. Microbiol.">
        <title>&lt;i&gt;Holtiella tumoricola&lt;/i&gt; gen. nov. sp. nov., isolated from a human clinical sample.</title>
        <authorList>
            <person name="Allen-Vercoe E."/>
            <person name="Daigneault M.C."/>
            <person name="Vancuren S.J."/>
            <person name="Cochrane K."/>
            <person name="O'Neal L.L."/>
            <person name="Sankaranarayanan K."/>
            <person name="Lawson P.A."/>
        </authorList>
    </citation>
    <scope>NUCLEOTIDE SEQUENCE</scope>
    <source>
        <strain evidence="6">CC70A</strain>
    </source>
</reference>
<evidence type="ECO:0000256" key="3">
    <source>
        <dbReference type="PROSITE-ProRule" id="PRU00169"/>
    </source>
</evidence>
<evidence type="ECO:0000259" key="5">
    <source>
        <dbReference type="PROSITE" id="PS50930"/>
    </source>
</evidence>
<dbReference type="SMART" id="SM00850">
    <property type="entry name" value="LytTR"/>
    <property type="match status" value="1"/>
</dbReference>
<keyword evidence="3" id="KW-0597">Phosphoprotein</keyword>
<dbReference type="InterPro" id="IPR007492">
    <property type="entry name" value="LytTR_DNA-bd_dom"/>
</dbReference>
<dbReference type="RefSeq" id="WP_271013077.1">
    <property type="nucleotide sequence ID" value="NZ_JAQIFT010000061.1"/>
</dbReference>
<dbReference type="InterPro" id="IPR001789">
    <property type="entry name" value="Sig_transdc_resp-reg_receiver"/>
</dbReference>
<dbReference type="Gene3D" id="2.40.50.1020">
    <property type="entry name" value="LytTr DNA-binding domain"/>
    <property type="match status" value="1"/>
</dbReference>
<gene>
    <name evidence="6" type="ORF">PBV87_17065</name>
</gene>
<comment type="caution">
    <text evidence="6">The sequence shown here is derived from an EMBL/GenBank/DDBJ whole genome shotgun (WGS) entry which is preliminary data.</text>
</comment>
<feature type="domain" description="HTH LytTR-type" evidence="5">
    <location>
        <begin position="130"/>
        <end position="229"/>
    </location>
</feature>
<feature type="domain" description="Response regulatory" evidence="4">
    <location>
        <begin position="3"/>
        <end position="120"/>
    </location>
</feature>
<sequence length="235" mass="27398">MYKIAICEDEVLQKTYMGNLLKKIAKENNVDFDIRLFAAGEQLLEAGYDEYDMIILDIEMGQINGIEVAKRIRQTNKEVKIIFVTGVEKLWPEGYNVNAYRYIVKPVDEQSFSQAIVELLEMIGKSQQYIILKSEGTLERIAIPDIKYLAIQDRKVELYITGRSITTNIPMQEWEEMLTGHGFASPHKSYLVNLQYVSRLNKESLQLTTGEEVYVSKRKYKTFKEEFMMYVEKMN</sequence>
<evidence type="ECO:0000313" key="7">
    <source>
        <dbReference type="Proteomes" id="UP001169242"/>
    </source>
</evidence>
<dbReference type="InterPro" id="IPR046947">
    <property type="entry name" value="LytR-like"/>
</dbReference>
<dbReference type="SMART" id="SM00448">
    <property type="entry name" value="REC"/>
    <property type="match status" value="1"/>
</dbReference>
<dbReference type="GO" id="GO:0000156">
    <property type="term" value="F:phosphorelay response regulator activity"/>
    <property type="evidence" value="ECO:0007669"/>
    <property type="project" value="InterPro"/>
</dbReference>
<dbReference type="AlphaFoldDB" id="A0AA42J279"/>
<dbReference type="Pfam" id="PF00072">
    <property type="entry name" value="Response_reg"/>
    <property type="match status" value="1"/>
</dbReference>
<dbReference type="PROSITE" id="PS50110">
    <property type="entry name" value="RESPONSE_REGULATORY"/>
    <property type="match status" value="1"/>
</dbReference>
<dbReference type="EMBL" id="JAQIFT010000061">
    <property type="protein sequence ID" value="MDA3733190.1"/>
    <property type="molecule type" value="Genomic_DNA"/>
</dbReference>
<evidence type="ECO:0000259" key="4">
    <source>
        <dbReference type="PROSITE" id="PS50110"/>
    </source>
</evidence>
<dbReference type="PROSITE" id="PS50930">
    <property type="entry name" value="HTH_LYTTR"/>
    <property type="match status" value="1"/>
</dbReference>
<keyword evidence="7" id="KW-1185">Reference proteome</keyword>
<keyword evidence="6" id="KW-0238">DNA-binding</keyword>
<feature type="modified residue" description="4-aspartylphosphate" evidence="3">
    <location>
        <position position="57"/>
    </location>
</feature>
<accession>A0AA42J279</accession>
<evidence type="ECO:0000256" key="2">
    <source>
        <dbReference type="ARBA" id="ARBA00024867"/>
    </source>
</evidence>
<dbReference type="Pfam" id="PF04397">
    <property type="entry name" value="LytTR"/>
    <property type="match status" value="1"/>
</dbReference>
<comment type="function">
    <text evidence="2">May play the central regulatory role in sporulation. It may be an element of the effector pathway responsible for the activation of sporulation genes in response to nutritional stress. Spo0A may act in concert with spo0H (a sigma factor) to control the expression of some genes that are critical to the sporulation process.</text>
</comment>
<dbReference type="Proteomes" id="UP001169242">
    <property type="component" value="Unassembled WGS sequence"/>
</dbReference>
<dbReference type="SUPFAM" id="SSF52172">
    <property type="entry name" value="CheY-like"/>
    <property type="match status" value="1"/>
</dbReference>
<organism evidence="6 7">
    <name type="scientific">Holtiella tumoricola</name>
    <dbReference type="NCBI Taxonomy" id="3018743"/>
    <lineage>
        <taxon>Bacteria</taxon>
        <taxon>Bacillati</taxon>
        <taxon>Bacillota</taxon>
        <taxon>Clostridia</taxon>
        <taxon>Lachnospirales</taxon>
        <taxon>Cellulosilyticaceae</taxon>
        <taxon>Holtiella</taxon>
    </lineage>
</organism>
<dbReference type="PANTHER" id="PTHR37299:SF1">
    <property type="entry name" value="STAGE 0 SPORULATION PROTEIN A HOMOLOG"/>
    <property type="match status" value="1"/>
</dbReference>
<protein>
    <recommendedName>
        <fullName evidence="1">Stage 0 sporulation protein A homolog</fullName>
    </recommendedName>
</protein>
<dbReference type="GO" id="GO:0003677">
    <property type="term" value="F:DNA binding"/>
    <property type="evidence" value="ECO:0007669"/>
    <property type="project" value="UniProtKB-KW"/>
</dbReference>